<feature type="non-terminal residue" evidence="2">
    <location>
        <position position="1"/>
    </location>
</feature>
<dbReference type="PANTHER" id="PTHR43690">
    <property type="entry name" value="NARDILYSIN"/>
    <property type="match status" value="1"/>
</dbReference>
<reference evidence="2" key="1">
    <citation type="journal article" date="2023" name="Mol. Phylogenet. Evol.">
        <title>Genome-scale phylogeny and comparative genomics of the fungal order Sordariales.</title>
        <authorList>
            <person name="Hensen N."/>
            <person name="Bonometti L."/>
            <person name="Westerberg I."/>
            <person name="Brannstrom I.O."/>
            <person name="Guillou S."/>
            <person name="Cros-Aarteil S."/>
            <person name="Calhoun S."/>
            <person name="Haridas S."/>
            <person name="Kuo A."/>
            <person name="Mondo S."/>
            <person name="Pangilinan J."/>
            <person name="Riley R."/>
            <person name="LaButti K."/>
            <person name="Andreopoulos B."/>
            <person name="Lipzen A."/>
            <person name="Chen C."/>
            <person name="Yan M."/>
            <person name="Daum C."/>
            <person name="Ng V."/>
            <person name="Clum A."/>
            <person name="Steindorff A."/>
            <person name="Ohm R.A."/>
            <person name="Martin F."/>
            <person name="Silar P."/>
            <person name="Natvig D.O."/>
            <person name="Lalanne C."/>
            <person name="Gautier V."/>
            <person name="Ament-Velasquez S.L."/>
            <person name="Kruys A."/>
            <person name="Hutchinson M.I."/>
            <person name="Powell A.J."/>
            <person name="Barry K."/>
            <person name="Miller A.N."/>
            <person name="Grigoriev I.V."/>
            <person name="Debuchy R."/>
            <person name="Gladieux P."/>
            <person name="Hiltunen Thoren M."/>
            <person name="Johannesson H."/>
        </authorList>
    </citation>
    <scope>NUCLEOTIDE SEQUENCE</scope>
    <source>
        <strain evidence="2">CBS 958.72</strain>
    </source>
</reference>
<dbReference type="PANTHER" id="PTHR43690:SF18">
    <property type="entry name" value="INSULIN-DEGRADING ENZYME-RELATED"/>
    <property type="match status" value="1"/>
</dbReference>
<sequence>FTTGNLDTIKVQPELRNINPRERMIEFYEKHYSADRMKLAVLASEPLDVLE</sequence>
<feature type="non-terminal residue" evidence="2">
    <location>
        <position position="51"/>
    </location>
</feature>
<dbReference type="GO" id="GO:0046872">
    <property type="term" value="F:metal ion binding"/>
    <property type="evidence" value="ECO:0007669"/>
    <property type="project" value="UniProtKB-KW"/>
</dbReference>
<comment type="caution">
    <text evidence="2">The sequence shown here is derived from an EMBL/GenBank/DDBJ whole genome shotgun (WGS) entry which is preliminary data.</text>
</comment>
<dbReference type="GO" id="GO:0005739">
    <property type="term" value="C:mitochondrion"/>
    <property type="evidence" value="ECO:0007669"/>
    <property type="project" value="TreeGrafter"/>
</dbReference>
<dbReference type="Proteomes" id="UP001287356">
    <property type="component" value="Unassembled WGS sequence"/>
</dbReference>
<reference evidence="2" key="2">
    <citation type="submission" date="2023-06" db="EMBL/GenBank/DDBJ databases">
        <authorList>
            <consortium name="Lawrence Berkeley National Laboratory"/>
            <person name="Haridas S."/>
            <person name="Hensen N."/>
            <person name="Bonometti L."/>
            <person name="Westerberg I."/>
            <person name="Brannstrom I.O."/>
            <person name="Guillou S."/>
            <person name="Cros-Aarteil S."/>
            <person name="Calhoun S."/>
            <person name="Kuo A."/>
            <person name="Mondo S."/>
            <person name="Pangilinan J."/>
            <person name="Riley R."/>
            <person name="Labutti K."/>
            <person name="Andreopoulos B."/>
            <person name="Lipzen A."/>
            <person name="Chen C."/>
            <person name="Yanf M."/>
            <person name="Daum C."/>
            <person name="Ng V."/>
            <person name="Clum A."/>
            <person name="Steindorff A."/>
            <person name="Ohm R."/>
            <person name="Martin F."/>
            <person name="Silar P."/>
            <person name="Natvig D."/>
            <person name="Lalanne C."/>
            <person name="Gautier V."/>
            <person name="Ament-Velasquez S.L."/>
            <person name="Kruys A."/>
            <person name="Hutchinson M.I."/>
            <person name="Powell A.J."/>
            <person name="Barry K."/>
            <person name="Miller A.N."/>
            <person name="Grigoriev I.V."/>
            <person name="Debuchy R."/>
            <person name="Gladieux P."/>
            <person name="Thoren M.H."/>
            <person name="Johannesson H."/>
        </authorList>
    </citation>
    <scope>NUCLEOTIDE SEQUENCE</scope>
    <source>
        <strain evidence="2">CBS 958.72</strain>
    </source>
</reference>
<dbReference type="GO" id="GO:0005829">
    <property type="term" value="C:cytosol"/>
    <property type="evidence" value="ECO:0007669"/>
    <property type="project" value="TreeGrafter"/>
</dbReference>
<keyword evidence="1" id="KW-0479">Metal-binding</keyword>
<evidence type="ECO:0000256" key="1">
    <source>
        <dbReference type="ARBA" id="ARBA00022723"/>
    </source>
</evidence>
<protein>
    <submittedName>
        <fullName evidence="2">Uncharacterized protein</fullName>
    </submittedName>
</protein>
<dbReference type="InterPro" id="IPR050626">
    <property type="entry name" value="Peptidase_M16"/>
</dbReference>
<dbReference type="GO" id="GO:0004222">
    <property type="term" value="F:metalloendopeptidase activity"/>
    <property type="evidence" value="ECO:0007669"/>
    <property type="project" value="TreeGrafter"/>
</dbReference>
<proteinExistence type="predicted"/>
<dbReference type="Gene3D" id="3.30.830.10">
    <property type="entry name" value="Metalloenzyme, LuxS/M16 peptidase-like"/>
    <property type="match status" value="1"/>
</dbReference>
<organism evidence="2 3">
    <name type="scientific">Lasiosphaeria ovina</name>
    <dbReference type="NCBI Taxonomy" id="92902"/>
    <lineage>
        <taxon>Eukaryota</taxon>
        <taxon>Fungi</taxon>
        <taxon>Dikarya</taxon>
        <taxon>Ascomycota</taxon>
        <taxon>Pezizomycotina</taxon>
        <taxon>Sordariomycetes</taxon>
        <taxon>Sordariomycetidae</taxon>
        <taxon>Sordariales</taxon>
        <taxon>Lasiosphaeriaceae</taxon>
        <taxon>Lasiosphaeria</taxon>
    </lineage>
</organism>
<name>A0AAE0MZP8_9PEZI</name>
<dbReference type="GO" id="GO:0051603">
    <property type="term" value="P:proteolysis involved in protein catabolic process"/>
    <property type="evidence" value="ECO:0007669"/>
    <property type="project" value="TreeGrafter"/>
</dbReference>
<keyword evidence="3" id="KW-1185">Reference proteome</keyword>
<dbReference type="GO" id="GO:0043171">
    <property type="term" value="P:peptide catabolic process"/>
    <property type="evidence" value="ECO:0007669"/>
    <property type="project" value="TreeGrafter"/>
</dbReference>
<dbReference type="InterPro" id="IPR011249">
    <property type="entry name" value="Metalloenz_LuxS/M16"/>
</dbReference>
<evidence type="ECO:0000313" key="3">
    <source>
        <dbReference type="Proteomes" id="UP001287356"/>
    </source>
</evidence>
<evidence type="ECO:0000313" key="2">
    <source>
        <dbReference type="EMBL" id="KAK3364875.1"/>
    </source>
</evidence>
<dbReference type="EMBL" id="JAULSN010000009">
    <property type="protein sequence ID" value="KAK3364875.1"/>
    <property type="molecule type" value="Genomic_DNA"/>
</dbReference>
<gene>
    <name evidence="2" type="ORF">B0T24DRAFT_514618</name>
</gene>
<dbReference type="SUPFAM" id="SSF63411">
    <property type="entry name" value="LuxS/MPP-like metallohydrolase"/>
    <property type="match status" value="1"/>
</dbReference>
<accession>A0AAE0MZP8</accession>
<dbReference type="AlphaFoldDB" id="A0AAE0MZP8"/>